<reference evidence="1" key="2">
    <citation type="journal article" date="2022" name="New Phytol.">
        <title>Evolutionary transition to the ectomycorrhizal habit in the genomes of a hyperdiverse lineage of mushroom-forming fungi.</title>
        <authorList>
            <person name="Looney B."/>
            <person name="Miyauchi S."/>
            <person name="Morin E."/>
            <person name="Drula E."/>
            <person name="Courty P.E."/>
            <person name="Kohler A."/>
            <person name="Kuo A."/>
            <person name="LaButti K."/>
            <person name="Pangilinan J."/>
            <person name="Lipzen A."/>
            <person name="Riley R."/>
            <person name="Andreopoulos W."/>
            <person name="He G."/>
            <person name="Johnson J."/>
            <person name="Nolan M."/>
            <person name="Tritt A."/>
            <person name="Barry K.W."/>
            <person name="Grigoriev I.V."/>
            <person name="Nagy L.G."/>
            <person name="Hibbett D."/>
            <person name="Henrissat B."/>
            <person name="Matheny P.B."/>
            <person name="Labbe J."/>
            <person name="Martin F.M."/>
        </authorList>
    </citation>
    <scope>NUCLEOTIDE SEQUENCE</scope>
    <source>
        <strain evidence="1">FP105234-sp</strain>
    </source>
</reference>
<evidence type="ECO:0000313" key="1">
    <source>
        <dbReference type="EMBL" id="KAI0054149.1"/>
    </source>
</evidence>
<dbReference type="Proteomes" id="UP000814033">
    <property type="component" value="Unassembled WGS sequence"/>
</dbReference>
<comment type="caution">
    <text evidence="1">The sequence shown here is derived from an EMBL/GenBank/DDBJ whole genome shotgun (WGS) entry which is preliminary data.</text>
</comment>
<organism evidence="1 2">
    <name type="scientific">Auriscalpium vulgare</name>
    <dbReference type="NCBI Taxonomy" id="40419"/>
    <lineage>
        <taxon>Eukaryota</taxon>
        <taxon>Fungi</taxon>
        <taxon>Dikarya</taxon>
        <taxon>Basidiomycota</taxon>
        <taxon>Agaricomycotina</taxon>
        <taxon>Agaricomycetes</taxon>
        <taxon>Russulales</taxon>
        <taxon>Auriscalpiaceae</taxon>
        <taxon>Auriscalpium</taxon>
    </lineage>
</organism>
<keyword evidence="2" id="KW-1185">Reference proteome</keyword>
<proteinExistence type="predicted"/>
<evidence type="ECO:0000313" key="2">
    <source>
        <dbReference type="Proteomes" id="UP000814033"/>
    </source>
</evidence>
<dbReference type="EMBL" id="MU275838">
    <property type="protein sequence ID" value="KAI0054149.1"/>
    <property type="molecule type" value="Genomic_DNA"/>
</dbReference>
<reference evidence="1" key="1">
    <citation type="submission" date="2021-02" db="EMBL/GenBank/DDBJ databases">
        <authorList>
            <consortium name="DOE Joint Genome Institute"/>
            <person name="Ahrendt S."/>
            <person name="Looney B.P."/>
            <person name="Miyauchi S."/>
            <person name="Morin E."/>
            <person name="Drula E."/>
            <person name="Courty P.E."/>
            <person name="Chicoki N."/>
            <person name="Fauchery L."/>
            <person name="Kohler A."/>
            <person name="Kuo A."/>
            <person name="Labutti K."/>
            <person name="Pangilinan J."/>
            <person name="Lipzen A."/>
            <person name="Riley R."/>
            <person name="Andreopoulos W."/>
            <person name="He G."/>
            <person name="Johnson J."/>
            <person name="Barry K.W."/>
            <person name="Grigoriev I.V."/>
            <person name="Nagy L."/>
            <person name="Hibbett D."/>
            <person name="Henrissat B."/>
            <person name="Matheny P.B."/>
            <person name="Labbe J."/>
            <person name="Martin F."/>
        </authorList>
    </citation>
    <scope>NUCLEOTIDE SEQUENCE</scope>
    <source>
        <strain evidence="1">FP105234-sp</strain>
    </source>
</reference>
<name>A0ACB8SCU9_9AGAM</name>
<gene>
    <name evidence="1" type="ORF">FA95DRAFT_1480071</name>
</gene>
<accession>A0ACB8SCU9</accession>
<sequence>MSQSLRPVNVRQLNNATQAHADAEWMVENSEIGQLTIIGQVVNIKRQATNNVYWLDDGGGRIEARHWSDSTSDGEGGGFDGIVEDAWVRVTGMLKMFGSKRYINAVHIRPVKDHQEIFFHLAEVMSTQLIFDRGPPAPADKGNGGASAYTAQAQAATSNQYSHLPAVPRNIITFMLAQPPSEEGIHIGAIARAVGADADEISNGVERLMDDGLIFSTIDETHFNVSV</sequence>
<protein>
    <submittedName>
        <fullName evidence="1">Nucleic acid-binding protein</fullName>
    </submittedName>
</protein>